<evidence type="ECO:0000313" key="2">
    <source>
        <dbReference type="Proteomes" id="UP000056968"/>
    </source>
</evidence>
<name>A0A0S3F6B0_9SPHN</name>
<keyword evidence="2" id="KW-1185">Reference proteome</keyword>
<dbReference type="Proteomes" id="UP000056968">
    <property type="component" value="Plasmid pDE3"/>
</dbReference>
<protein>
    <submittedName>
        <fullName evidence="1">Uncharacterized protein</fullName>
    </submittedName>
</protein>
<dbReference type="EMBL" id="CP013267">
    <property type="protein sequence ID" value="ALR23168.1"/>
    <property type="molecule type" value="Genomic_DNA"/>
</dbReference>
<geneLocation type="plasmid" evidence="1 2">
    <name>pDE3</name>
</geneLocation>
<dbReference type="AlphaFoldDB" id="A0A0S3F6B0"/>
<dbReference type="KEGG" id="sbd:ATN00_21970"/>
<organism evidence="1 2">
    <name type="scientific">Sphingobium baderi</name>
    <dbReference type="NCBI Taxonomy" id="1332080"/>
    <lineage>
        <taxon>Bacteria</taxon>
        <taxon>Pseudomonadati</taxon>
        <taxon>Pseudomonadota</taxon>
        <taxon>Alphaproteobacteria</taxon>
        <taxon>Sphingomonadales</taxon>
        <taxon>Sphingomonadaceae</taxon>
        <taxon>Sphingobium</taxon>
    </lineage>
</organism>
<gene>
    <name evidence="1" type="ORF">ATN00_21970</name>
</gene>
<evidence type="ECO:0000313" key="1">
    <source>
        <dbReference type="EMBL" id="ALR23168.1"/>
    </source>
</evidence>
<keyword evidence="1" id="KW-0614">Plasmid</keyword>
<proteinExistence type="predicted"/>
<accession>A0A0S3F6B0</accession>
<reference evidence="1 2" key="1">
    <citation type="submission" date="2015-11" db="EMBL/GenBank/DDBJ databases">
        <title>A Two-component Flavoprotein Monooxygenase System MeaXY Responsible for para-Hydroxylation of 2-Methyl-6-ethylaniline and 2,6-Diethylaniline in Sphingobium baderi DE-13.</title>
        <authorList>
            <person name="Cheng M."/>
            <person name="Meng Q."/>
            <person name="Yang Y."/>
            <person name="Chu C."/>
            <person name="Yan X."/>
            <person name="He J."/>
            <person name="Li S."/>
        </authorList>
    </citation>
    <scope>NUCLEOTIDE SEQUENCE [LARGE SCALE GENOMIC DNA]</scope>
    <source>
        <strain evidence="1 2">DE-13</strain>
        <plasmid evidence="2">Plasmid pDE3</plasmid>
    </source>
</reference>
<sequence>MAEANNHLGGILFQSDGKGINAASARMSSKNNIFSCIYPPRERLDRLAVKLADGYRAPFARAPL</sequence>